<evidence type="ECO:0000256" key="1">
    <source>
        <dbReference type="SAM" id="MobiDB-lite"/>
    </source>
</evidence>
<keyword evidence="2" id="KW-0378">Hydrolase</keyword>
<feature type="compositionally biased region" description="Basic and acidic residues" evidence="1">
    <location>
        <begin position="23"/>
        <end position="35"/>
    </location>
</feature>
<feature type="non-terminal residue" evidence="2">
    <location>
        <position position="154"/>
    </location>
</feature>
<proteinExistence type="predicted"/>
<reference evidence="2" key="1">
    <citation type="submission" date="2020-02" db="EMBL/GenBank/DDBJ databases">
        <authorList>
            <person name="Meier V. D."/>
        </authorList>
    </citation>
    <scope>NUCLEOTIDE SEQUENCE</scope>
    <source>
        <strain evidence="2">AVDCRST_MAG32</strain>
    </source>
</reference>
<dbReference type="GO" id="GO:0008233">
    <property type="term" value="F:peptidase activity"/>
    <property type="evidence" value="ECO:0007669"/>
    <property type="project" value="UniProtKB-KW"/>
</dbReference>
<evidence type="ECO:0000313" key="2">
    <source>
        <dbReference type="EMBL" id="CAA9366829.1"/>
    </source>
</evidence>
<organism evidence="2">
    <name type="scientific">uncultured Nocardioides sp</name>
    <dbReference type="NCBI Taxonomy" id="198441"/>
    <lineage>
        <taxon>Bacteria</taxon>
        <taxon>Bacillati</taxon>
        <taxon>Actinomycetota</taxon>
        <taxon>Actinomycetes</taxon>
        <taxon>Propionibacteriales</taxon>
        <taxon>Nocardioidaceae</taxon>
        <taxon>Nocardioides</taxon>
        <taxon>environmental samples</taxon>
    </lineage>
</organism>
<protein>
    <submittedName>
        <fullName evidence="2">Activity regulator of membrane protease YbbK</fullName>
    </submittedName>
</protein>
<keyword evidence="2" id="KW-0645">Protease</keyword>
<feature type="compositionally biased region" description="Basic residues" evidence="1">
    <location>
        <begin position="36"/>
        <end position="47"/>
    </location>
</feature>
<dbReference type="EMBL" id="CADCUM010000003">
    <property type="protein sequence ID" value="CAA9366829.1"/>
    <property type="molecule type" value="Genomic_DNA"/>
</dbReference>
<feature type="compositionally biased region" description="Basic residues" evidence="1">
    <location>
        <begin position="78"/>
        <end position="94"/>
    </location>
</feature>
<accession>A0A6J4MU66</accession>
<feature type="region of interest" description="Disordered" evidence="1">
    <location>
        <begin position="1"/>
        <end position="154"/>
    </location>
</feature>
<sequence length="154" mass="17192">GLDRGPPLADVAGAVHRARRRRDVQPRPDPRDAVRRCRGRHDGRARRAGPPDPDPRGSCGVGRHAHARPAERREAAARRPRAVTRTHQAGRHPGRRDLGDQRPQPRAHPRRGRDLVGAALRRGARDRRGRDRGDLRDQGRHRLRPPGRSPAGSL</sequence>
<feature type="compositionally biased region" description="Basic and acidic residues" evidence="1">
    <location>
        <begin position="68"/>
        <end position="77"/>
    </location>
</feature>
<feature type="compositionally biased region" description="Basic and acidic residues" evidence="1">
    <location>
        <begin position="126"/>
        <end position="140"/>
    </location>
</feature>
<gene>
    <name evidence="2" type="ORF">AVDCRST_MAG32-148</name>
</gene>
<name>A0A6J4MU66_9ACTN</name>
<dbReference type="AlphaFoldDB" id="A0A6J4MU66"/>
<feature type="non-terminal residue" evidence="2">
    <location>
        <position position="1"/>
    </location>
</feature>
<dbReference type="GO" id="GO:0006508">
    <property type="term" value="P:proteolysis"/>
    <property type="evidence" value="ECO:0007669"/>
    <property type="project" value="UniProtKB-KW"/>
</dbReference>